<accession>A0AAV4WH86</accession>
<organism evidence="1 2">
    <name type="scientific">Caerostris darwini</name>
    <dbReference type="NCBI Taxonomy" id="1538125"/>
    <lineage>
        <taxon>Eukaryota</taxon>
        <taxon>Metazoa</taxon>
        <taxon>Ecdysozoa</taxon>
        <taxon>Arthropoda</taxon>
        <taxon>Chelicerata</taxon>
        <taxon>Arachnida</taxon>
        <taxon>Araneae</taxon>
        <taxon>Araneomorphae</taxon>
        <taxon>Entelegynae</taxon>
        <taxon>Araneoidea</taxon>
        <taxon>Araneidae</taxon>
        <taxon>Caerostris</taxon>
    </lineage>
</organism>
<dbReference type="AlphaFoldDB" id="A0AAV4WH86"/>
<evidence type="ECO:0000313" key="2">
    <source>
        <dbReference type="Proteomes" id="UP001054837"/>
    </source>
</evidence>
<dbReference type="EMBL" id="BPLQ01014548">
    <property type="protein sequence ID" value="GIY80700.1"/>
    <property type="molecule type" value="Genomic_DNA"/>
</dbReference>
<name>A0AAV4WH86_9ARAC</name>
<proteinExistence type="predicted"/>
<comment type="caution">
    <text evidence="1">The sequence shown here is derived from an EMBL/GenBank/DDBJ whole genome shotgun (WGS) entry which is preliminary data.</text>
</comment>
<sequence length="105" mass="12241">MGELGLTGGESLGYLFHVHLFLSTTPLSSTHGNASRALFLGSTRQFRNVHFLRLVSLNDNQKEMYFTKELYVVKKERLAIRFISNDHQLRSSLSQWYFQSKHKMF</sequence>
<protein>
    <submittedName>
        <fullName evidence="1">Uncharacterized protein</fullName>
    </submittedName>
</protein>
<keyword evidence="2" id="KW-1185">Reference proteome</keyword>
<evidence type="ECO:0000313" key="1">
    <source>
        <dbReference type="EMBL" id="GIY80700.1"/>
    </source>
</evidence>
<reference evidence="1 2" key="1">
    <citation type="submission" date="2021-06" db="EMBL/GenBank/DDBJ databases">
        <title>Caerostris darwini draft genome.</title>
        <authorList>
            <person name="Kono N."/>
            <person name="Arakawa K."/>
        </authorList>
    </citation>
    <scope>NUCLEOTIDE SEQUENCE [LARGE SCALE GENOMIC DNA]</scope>
</reference>
<dbReference type="Proteomes" id="UP001054837">
    <property type="component" value="Unassembled WGS sequence"/>
</dbReference>
<gene>
    <name evidence="1" type="ORF">CDAR_91451</name>
</gene>